<name>L2GTI0_VAVCU</name>
<sequence length="292" mass="32609">MRAYVMQIFILYLAVVHSFLLPASRLKPSFKKVQNRTRGTTVIRIGVHADGTAIVALRAALSVEFSSDLNALSTVTKFFGGIFDIINEDIQNLGIQVRGDFTKVVLEGMPYDITKCIEGNPVLARTNIVKTAFTAQMGPRMGNDLVLLFCPERVILPPNSALLSNSSCSNTAGVMYGELRALKEIITDTVYKMISSGTSRPLNNTANFERNAQKYVSECIGGEKNAFGEFVRDLKAVRHLSSERFILENGSKLKEHDLMDDVYLLKNRKRIVGYPTEDYSNDDELYSDFNKE</sequence>
<protein>
    <submittedName>
        <fullName evidence="2">Uncharacterized protein</fullName>
    </submittedName>
</protein>
<dbReference type="AlphaFoldDB" id="L2GTI0"/>
<dbReference type="Proteomes" id="UP000011081">
    <property type="component" value="Unassembled WGS sequence"/>
</dbReference>
<dbReference type="InParanoid" id="L2GTI0"/>
<keyword evidence="1" id="KW-0732">Signal</keyword>
<dbReference type="VEuPathDB" id="MicrosporidiaDB:VCUG_01837"/>
<dbReference type="GeneID" id="19879708"/>
<accession>L2GTI0</accession>
<evidence type="ECO:0000313" key="2">
    <source>
        <dbReference type="EMBL" id="ELA46687.1"/>
    </source>
</evidence>
<dbReference type="OMA" id="NFERNAQ"/>
<dbReference type="HOGENOM" id="CLU_953762_0_0_1"/>
<evidence type="ECO:0000313" key="3">
    <source>
        <dbReference type="Proteomes" id="UP000011081"/>
    </source>
</evidence>
<dbReference type="OrthoDB" id="2192073at2759"/>
<feature type="signal peptide" evidence="1">
    <location>
        <begin position="1"/>
        <end position="18"/>
    </location>
</feature>
<organism evidence="2 3">
    <name type="scientific">Vavraia culicis (isolate floridensis)</name>
    <name type="common">Microsporidian parasite</name>
    <dbReference type="NCBI Taxonomy" id="948595"/>
    <lineage>
        <taxon>Eukaryota</taxon>
        <taxon>Fungi</taxon>
        <taxon>Fungi incertae sedis</taxon>
        <taxon>Microsporidia</taxon>
        <taxon>Pleistophoridae</taxon>
        <taxon>Vavraia</taxon>
    </lineage>
</organism>
<evidence type="ECO:0000256" key="1">
    <source>
        <dbReference type="SAM" id="SignalP"/>
    </source>
</evidence>
<dbReference type="EMBL" id="GL877436">
    <property type="protein sequence ID" value="ELA46687.1"/>
    <property type="molecule type" value="Genomic_DNA"/>
</dbReference>
<proteinExistence type="predicted"/>
<reference evidence="3" key="1">
    <citation type="submission" date="2011-03" db="EMBL/GenBank/DDBJ databases">
        <title>The genome sequence of Vavraia culicis strain floridensis.</title>
        <authorList>
            <consortium name="The Broad Institute Genome Sequencing Platform"/>
            <person name="Cuomo C."/>
            <person name="Becnel J."/>
            <person name="Sanscrainte N."/>
            <person name="Young S.K."/>
            <person name="Zeng Q."/>
            <person name="Gargeya S."/>
            <person name="Fitzgerald M."/>
            <person name="Haas B."/>
            <person name="Abouelleil A."/>
            <person name="Alvarado L."/>
            <person name="Arachchi H.M."/>
            <person name="Berlin A."/>
            <person name="Chapman S.B."/>
            <person name="Gearin G."/>
            <person name="Goldberg J."/>
            <person name="Griggs A."/>
            <person name="Gujja S."/>
            <person name="Hansen M."/>
            <person name="Heiman D."/>
            <person name="Howarth C."/>
            <person name="Larimer J."/>
            <person name="Lui A."/>
            <person name="MacDonald P.J.P."/>
            <person name="McCowen C."/>
            <person name="Montmayeur A."/>
            <person name="Murphy C."/>
            <person name="Neiman D."/>
            <person name="Pearson M."/>
            <person name="Priest M."/>
            <person name="Roberts A."/>
            <person name="Saif S."/>
            <person name="Shea T."/>
            <person name="Sisk P."/>
            <person name="Stolte C."/>
            <person name="Sykes S."/>
            <person name="Wortman J."/>
            <person name="Nusbaum C."/>
            <person name="Birren B."/>
        </authorList>
    </citation>
    <scope>NUCLEOTIDE SEQUENCE [LARGE SCALE GENOMIC DNA]</scope>
    <source>
        <strain evidence="3">floridensis</strain>
    </source>
</reference>
<keyword evidence="3" id="KW-1185">Reference proteome</keyword>
<gene>
    <name evidence="2" type="ORF">VCUG_01837</name>
</gene>
<feature type="chain" id="PRO_5003959997" evidence="1">
    <location>
        <begin position="19"/>
        <end position="292"/>
    </location>
</feature>
<dbReference type="RefSeq" id="XP_008074851.1">
    <property type="nucleotide sequence ID" value="XM_008076660.1"/>
</dbReference>